<protein>
    <recommendedName>
        <fullName evidence="3">Collagen triple helix repeat protein</fullName>
    </recommendedName>
</protein>
<keyword evidence="2" id="KW-1185">Reference proteome</keyword>
<comment type="caution">
    <text evidence="1">The sequence shown here is derived from an EMBL/GenBank/DDBJ whole genome shotgun (WGS) entry which is preliminary data.</text>
</comment>
<dbReference type="AlphaFoldDB" id="A0A4R8DSB6"/>
<reference evidence="1 2" key="1">
    <citation type="submission" date="2019-03" db="EMBL/GenBank/DDBJ databases">
        <title>Genomic Encyclopedia of Type Strains, Phase IV (KMG-IV): sequencing the most valuable type-strain genomes for metagenomic binning, comparative biology and taxonomic classification.</title>
        <authorList>
            <person name="Goeker M."/>
        </authorList>
    </citation>
    <scope>NUCLEOTIDE SEQUENCE [LARGE SCALE GENOMIC DNA]</scope>
    <source>
        <strain evidence="1 2">DSM 100059</strain>
    </source>
</reference>
<organism evidence="1 2">
    <name type="scientific">Dinghuibacter silviterrae</name>
    <dbReference type="NCBI Taxonomy" id="1539049"/>
    <lineage>
        <taxon>Bacteria</taxon>
        <taxon>Pseudomonadati</taxon>
        <taxon>Bacteroidota</taxon>
        <taxon>Chitinophagia</taxon>
        <taxon>Chitinophagales</taxon>
        <taxon>Chitinophagaceae</taxon>
        <taxon>Dinghuibacter</taxon>
    </lineage>
</organism>
<evidence type="ECO:0008006" key="3">
    <source>
        <dbReference type="Google" id="ProtNLM"/>
    </source>
</evidence>
<dbReference type="EMBL" id="SODV01000001">
    <property type="protein sequence ID" value="TDX00929.1"/>
    <property type="molecule type" value="Genomic_DNA"/>
</dbReference>
<evidence type="ECO:0000313" key="2">
    <source>
        <dbReference type="Proteomes" id="UP000294498"/>
    </source>
</evidence>
<accession>A0A4R8DSB6</accession>
<sequence>MVLPACTKTGATGPKGATGNANIQYSAWDSTFSGTYATWSVPALTPGVLDSSIVLVFVRQNGYVYQLPYDNVNGSGFYINDLLNTGIITLSCNSGYNLNQFAFRYMIAPGNTVITGLPMDYQSLTSRFGIAP</sequence>
<evidence type="ECO:0000313" key="1">
    <source>
        <dbReference type="EMBL" id="TDX00929.1"/>
    </source>
</evidence>
<name>A0A4R8DSB6_9BACT</name>
<gene>
    <name evidence="1" type="ORF">EDB95_1959</name>
</gene>
<dbReference type="Proteomes" id="UP000294498">
    <property type="component" value="Unassembled WGS sequence"/>
</dbReference>
<proteinExistence type="predicted"/>